<evidence type="ECO:0000313" key="4">
    <source>
        <dbReference type="Proteomes" id="UP000182124"/>
    </source>
</evidence>
<keyword evidence="1" id="KW-0732">Signal</keyword>
<proteinExistence type="predicted"/>
<dbReference type="InterPro" id="IPR011250">
    <property type="entry name" value="OMP/PagP_B-barrel"/>
</dbReference>
<dbReference type="Pfam" id="PF13568">
    <property type="entry name" value="OMP_b-brl_2"/>
    <property type="match status" value="1"/>
</dbReference>
<dbReference type="Proteomes" id="UP000182124">
    <property type="component" value="Unassembled WGS sequence"/>
</dbReference>
<feature type="chain" id="PRO_5010281372" evidence="1">
    <location>
        <begin position="21"/>
        <end position="197"/>
    </location>
</feature>
<reference evidence="3 4" key="1">
    <citation type="submission" date="2016-10" db="EMBL/GenBank/DDBJ databases">
        <authorList>
            <person name="de Groot N.N."/>
        </authorList>
    </citation>
    <scope>NUCLEOTIDE SEQUENCE [LARGE SCALE GENOMIC DNA]</scope>
    <source>
        <strain evidence="3 4">CGMCC 1.3801</strain>
    </source>
</reference>
<dbReference type="InterPro" id="IPR025665">
    <property type="entry name" value="Beta-barrel_OMP_2"/>
</dbReference>
<evidence type="ECO:0000259" key="2">
    <source>
        <dbReference type="Pfam" id="PF13568"/>
    </source>
</evidence>
<feature type="signal peptide" evidence="1">
    <location>
        <begin position="1"/>
        <end position="20"/>
    </location>
</feature>
<gene>
    <name evidence="3" type="ORF">SAMN02927925_00105</name>
</gene>
<dbReference type="EMBL" id="FMTY01000001">
    <property type="protein sequence ID" value="SCX00144.1"/>
    <property type="molecule type" value="Genomic_DNA"/>
</dbReference>
<name>A0A1G4V3T6_9FLAO</name>
<evidence type="ECO:0000313" key="3">
    <source>
        <dbReference type="EMBL" id="SCX00144.1"/>
    </source>
</evidence>
<dbReference type="eggNOG" id="COG3637">
    <property type="taxonomic scope" value="Bacteria"/>
</dbReference>
<protein>
    <submittedName>
        <fullName evidence="3">Outer membrane protein beta-barrel domain-containing protein</fullName>
    </submittedName>
</protein>
<dbReference type="RefSeq" id="WP_023575194.1">
    <property type="nucleotide sequence ID" value="NZ_CBCSBQ010000013.1"/>
</dbReference>
<dbReference type="AlphaFoldDB" id="A0A1G4V3T6"/>
<organism evidence="3 4">
    <name type="scientific">Flavobacterium saliperosum</name>
    <dbReference type="NCBI Taxonomy" id="329186"/>
    <lineage>
        <taxon>Bacteria</taxon>
        <taxon>Pseudomonadati</taxon>
        <taxon>Bacteroidota</taxon>
        <taxon>Flavobacteriia</taxon>
        <taxon>Flavobacteriales</taxon>
        <taxon>Flavobacteriaceae</taxon>
        <taxon>Flavobacterium</taxon>
    </lineage>
</organism>
<dbReference type="STRING" id="329186.SAMN02927925_00105"/>
<feature type="domain" description="Outer membrane protein beta-barrel" evidence="2">
    <location>
        <begin position="20"/>
        <end position="175"/>
    </location>
</feature>
<dbReference type="SUPFAM" id="SSF56925">
    <property type="entry name" value="OMPA-like"/>
    <property type="match status" value="1"/>
</dbReference>
<sequence>MKKGLLIFAALFTFGYAANAQDEKASGGGSSAGMVKFGPKAGLNIATLSEDNTKALIGFHVGGFAEIMITDKFAVQPEILYSMQGAEADEGDGKINLDYITIPIMAKYFVAEGFSVEAGPQVGFLTRAELSGGGATIDVKDFTETTDFGVNVGLGYSLPMGVMFSGRYNIGLSDTEKNNDGDAVRNGVFQLSVGYKF</sequence>
<evidence type="ECO:0000256" key="1">
    <source>
        <dbReference type="SAM" id="SignalP"/>
    </source>
</evidence>
<accession>A0A1G4V3T6</accession>